<gene>
    <name evidence="2" type="ORF">CDL15_Pgr023433</name>
</gene>
<protein>
    <submittedName>
        <fullName evidence="2">Uncharacterized protein</fullName>
    </submittedName>
</protein>
<dbReference type="EMBL" id="MTKT01000725">
    <property type="protein sequence ID" value="OWM89023.1"/>
    <property type="molecule type" value="Genomic_DNA"/>
</dbReference>
<dbReference type="AlphaFoldDB" id="A0A218XVM9"/>
<feature type="region of interest" description="Disordered" evidence="1">
    <location>
        <begin position="1"/>
        <end position="76"/>
    </location>
</feature>
<dbReference type="Proteomes" id="UP000197138">
    <property type="component" value="Unassembled WGS sequence"/>
</dbReference>
<reference evidence="3" key="1">
    <citation type="journal article" date="2017" name="Plant J.">
        <title>The pomegranate (Punica granatum L.) genome and the genomics of punicalagin biosynthesis.</title>
        <authorList>
            <person name="Qin G."/>
            <person name="Xu C."/>
            <person name="Ming R."/>
            <person name="Tang H."/>
            <person name="Guyot R."/>
            <person name="Kramer E.M."/>
            <person name="Hu Y."/>
            <person name="Yi X."/>
            <person name="Qi Y."/>
            <person name="Xu X."/>
            <person name="Gao Z."/>
            <person name="Pan H."/>
            <person name="Jian J."/>
            <person name="Tian Y."/>
            <person name="Yue Z."/>
            <person name="Xu Y."/>
        </authorList>
    </citation>
    <scope>NUCLEOTIDE SEQUENCE [LARGE SCALE GENOMIC DNA]</scope>
    <source>
        <strain evidence="3">cv. Dabenzi</strain>
    </source>
</reference>
<evidence type="ECO:0000313" key="2">
    <source>
        <dbReference type="EMBL" id="OWM89023.1"/>
    </source>
</evidence>
<evidence type="ECO:0000313" key="3">
    <source>
        <dbReference type="Proteomes" id="UP000197138"/>
    </source>
</evidence>
<sequence length="130" mass="14347">MVHGTEVSTPHFGPLASHTRISDRGPGHYSSPGNLKQIGGRGVMSNRRRARSTEESRREQSEELTGGEPRKQRSWHCGTIHDRITKAPKGAQYGTLKIPLSAKVTNDTSECAPETSWLGRDTPMSHGRLF</sequence>
<organism evidence="2 3">
    <name type="scientific">Punica granatum</name>
    <name type="common">Pomegranate</name>
    <dbReference type="NCBI Taxonomy" id="22663"/>
    <lineage>
        <taxon>Eukaryota</taxon>
        <taxon>Viridiplantae</taxon>
        <taxon>Streptophyta</taxon>
        <taxon>Embryophyta</taxon>
        <taxon>Tracheophyta</taxon>
        <taxon>Spermatophyta</taxon>
        <taxon>Magnoliopsida</taxon>
        <taxon>eudicotyledons</taxon>
        <taxon>Gunneridae</taxon>
        <taxon>Pentapetalae</taxon>
        <taxon>rosids</taxon>
        <taxon>malvids</taxon>
        <taxon>Myrtales</taxon>
        <taxon>Lythraceae</taxon>
        <taxon>Punica</taxon>
    </lineage>
</organism>
<feature type="region of interest" description="Disordered" evidence="1">
    <location>
        <begin position="105"/>
        <end position="130"/>
    </location>
</feature>
<comment type="caution">
    <text evidence="2">The sequence shown here is derived from an EMBL/GenBank/DDBJ whole genome shotgun (WGS) entry which is preliminary data.</text>
</comment>
<proteinExistence type="predicted"/>
<evidence type="ECO:0000256" key="1">
    <source>
        <dbReference type="SAM" id="MobiDB-lite"/>
    </source>
</evidence>
<name>A0A218XVM9_PUNGR</name>
<accession>A0A218XVM9</accession>
<feature type="compositionally biased region" description="Basic and acidic residues" evidence="1">
    <location>
        <begin position="51"/>
        <end position="61"/>
    </location>
</feature>